<accession>A0A9P8GSX9</accession>
<organism evidence="1 2">
    <name type="scientific">Aureobasidium melanogenum</name>
    <name type="common">Aureobasidium pullulans var. melanogenum</name>
    <dbReference type="NCBI Taxonomy" id="46634"/>
    <lineage>
        <taxon>Eukaryota</taxon>
        <taxon>Fungi</taxon>
        <taxon>Dikarya</taxon>
        <taxon>Ascomycota</taxon>
        <taxon>Pezizomycotina</taxon>
        <taxon>Dothideomycetes</taxon>
        <taxon>Dothideomycetidae</taxon>
        <taxon>Dothideales</taxon>
        <taxon>Saccotheciaceae</taxon>
        <taxon>Aureobasidium</taxon>
    </lineage>
</organism>
<dbReference type="AlphaFoldDB" id="A0A9P8GSX9"/>
<dbReference type="Proteomes" id="UP000767238">
    <property type="component" value="Unassembled WGS sequence"/>
</dbReference>
<proteinExistence type="predicted"/>
<feature type="non-terminal residue" evidence="1">
    <location>
        <position position="73"/>
    </location>
</feature>
<evidence type="ECO:0000313" key="1">
    <source>
        <dbReference type="EMBL" id="KAH0237825.1"/>
    </source>
</evidence>
<protein>
    <submittedName>
        <fullName evidence="1">Uncharacterized protein</fullName>
    </submittedName>
</protein>
<evidence type="ECO:0000313" key="2">
    <source>
        <dbReference type="Proteomes" id="UP000767238"/>
    </source>
</evidence>
<gene>
    <name evidence="1" type="ORF">KCV03_g32</name>
</gene>
<name>A0A9P8GSX9_AURME</name>
<reference evidence="1" key="1">
    <citation type="journal article" date="2021" name="J Fungi (Basel)">
        <title>Virulence traits and population genomics of the black yeast Aureobasidium melanogenum.</title>
        <authorList>
            <person name="Cernosa A."/>
            <person name="Sun X."/>
            <person name="Gostincar C."/>
            <person name="Fang C."/>
            <person name="Gunde-Cimerman N."/>
            <person name="Song Z."/>
        </authorList>
    </citation>
    <scope>NUCLEOTIDE SEQUENCE</scope>
    <source>
        <strain evidence="1">EXF-8016</strain>
    </source>
</reference>
<reference evidence="1" key="2">
    <citation type="submission" date="2021-08" db="EMBL/GenBank/DDBJ databases">
        <authorList>
            <person name="Gostincar C."/>
            <person name="Sun X."/>
            <person name="Song Z."/>
            <person name="Gunde-Cimerman N."/>
        </authorList>
    </citation>
    <scope>NUCLEOTIDE SEQUENCE</scope>
    <source>
        <strain evidence="1">EXF-8016</strain>
    </source>
</reference>
<sequence length="73" mass="8030">MASSRVGREDITMHLAKGTFGTSLFSHFTRSRAVPVIEPIYSASGTHRNREPMERHVLPFSKVDGSARCAGAR</sequence>
<comment type="caution">
    <text evidence="1">The sequence shown here is derived from an EMBL/GenBank/DDBJ whole genome shotgun (WGS) entry which is preliminary data.</text>
</comment>
<dbReference type="EMBL" id="JAHFYH010000001">
    <property type="protein sequence ID" value="KAH0237825.1"/>
    <property type="molecule type" value="Genomic_DNA"/>
</dbReference>